<feature type="transmembrane region" description="Helical" evidence="5">
    <location>
        <begin position="75"/>
        <end position="97"/>
    </location>
</feature>
<reference evidence="8 9" key="1">
    <citation type="submission" date="2017-10" db="EMBL/GenBank/DDBJ databases">
        <title>Genomics of the genus Arcobacter.</title>
        <authorList>
            <person name="Perez-Cataluna A."/>
            <person name="Figueras M.J."/>
        </authorList>
    </citation>
    <scope>NUCLEOTIDE SEQUENCE [LARGE SCALE GENOMIC DNA]</scope>
    <source>
        <strain evidence="8 9">F26</strain>
    </source>
</reference>
<keyword evidence="2 5" id="KW-0812">Transmembrane</keyword>
<evidence type="ECO:0000256" key="6">
    <source>
        <dbReference type="RuleBase" id="RU000320"/>
    </source>
</evidence>
<dbReference type="Pfam" id="PF00361">
    <property type="entry name" value="Proton_antipo_M"/>
    <property type="match status" value="1"/>
</dbReference>
<dbReference type="InterPro" id="IPR010096">
    <property type="entry name" value="NADH-Q_OxRdtase_suN/2"/>
</dbReference>
<feature type="transmembrane region" description="Helical" evidence="5">
    <location>
        <begin position="133"/>
        <end position="153"/>
    </location>
</feature>
<gene>
    <name evidence="5" type="primary">nuoN</name>
    <name evidence="8" type="ORF">CRU90_05690</name>
</gene>
<comment type="similarity">
    <text evidence="5">Belongs to the complex I subunit 2 family.</text>
</comment>
<feature type="domain" description="NADH:quinone oxidoreductase/Mrp antiporter transmembrane" evidence="7">
    <location>
        <begin position="129"/>
        <end position="433"/>
    </location>
</feature>
<dbReference type="GO" id="GO:0012505">
    <property type="term" value="C:endomembrane system"/>
    <property type="evidence" value="ECO:0007669"/>
    <property type="project" value="UniProtKB-SubCell"/>
</dbReference>
<evidence type="ECO:0000256" key="5">
    <source>
        <dbReference type="HAMAP-Rule" id="MF_00445"/>
    </source>
</evidence>
<evidence type="ECO:0000259" key="7">
    <source>
        <dbReference type="Pfam" id="PF00361"/>
    </source>
</evidence>
<dbReference type="GO" id="GO:0048038">
    <property type="term" value="F:quinone binding"/>
    <property type="evidence" value="ECO:0007669"/>
    <property type="project" value="UniProtKB-KW"/>
</dbReference>
<dbReference type="EC" id="7.1.1.-" evidence="5"/>
<accession>A0A4Q0ZH66</accession>
<comment type="caution">
    <text evidence="8">The sequence shown here is derived from an EMBL/GenBank/DDBJ whole genome shotgun (WGS) entry which is preliminary data.</text>
</comment>
<dbReference type="NCBIfam" id="TIGR01770">
    <property type="entry name" value="NDH_I_N"/>
    <property type="match status" value="1"/>
</dbReference>
<comment type="function">
    <text evidence="5">NDH-1 shuttles electrons from NADH, via FMN and iron-sulfur (Fe-S) centers, to quinones in the respiratory chain. The immediate electron acceptor for the enzyme in this species is believed to be ubiquinone. Couples the redox reaction to proton translocation (for every two electrons transferred, four hydrogen ions are translocated across the cytoplasmic membrane), and thus conserves the redox energy in a proton gradient.</text>
</comment>
<dbReference type="GO" id="GO:0008137">
    <property type="term" value="F:NADH dehydrogenase (ubiquinone) activity"/>
    <property type="evidence" value="ECO:0007669"/>
    <property type="project" value="InterPro"/>
</dbReference>
<feature type="transmembrane region" description="Helical" evidence="5">
    <location>
        <begin position="311"/>
        <end position="331"/>
    </location>
</feature>
<feature type="transmembrane region" description="Helical" evidence="5">
    <location>
        <begin position="250"/>
        <end position="268"/>
    </location>
</feature>
<keyword evidence="5" id="KW-0813">Transport</keyword>
<dbReference type="RefSeq" id="WP_128986318.1">
    <property type="nucleotide sequence ID" value="NZ_PDJZ01000005.1"/>
</dbReference>
<proteinExistence type="inferred from homology"/>
<dbReference type="EMBL" id="PDJZ01000005">
    <property type="protein sequence ID" value="RXJ84361.1"/>
    <property type="molecule type" value="Genomic_DNA"/>
</dbReference>
<keyword evidence="5" id="KW-0520">NAD</keyword>
<dbReference type="Proteomes" id="UP000290870">
    <property type="component" value="Unassembled WGS sequence"/>
</dbReference>
<dbReference type="HAMAP" id="MF_00445">
    <property type="entry name" value="NDH1_NuoN_1"/>
    <property type="match status" value="1"/>
</dbReference>
<keyword evidence="5" id="KW-1278">Translocase</keyword>
<dbReference type="AlphaFoldDB" id="A0A4Q0ZH66"/>
<dbReference type="GO" id="GO:0042773">
    <property type="term" value="P:ATP synthesis coupled electron transport"/>
    <property type="evidence" value="ECO:0007669"/>
    <property type="project" value="InterPro"/>
</dbReference>
<dbReference type="GO" id="GO:0005886">
    <property type="term" value="C:plasma membrane"/>
    <property type="evidence" value="ECO:0007669"/>
    <property type="project" value="UniProtKB-SubCell"/>
</dbReference>
<feature type="transmembrane region" description="Helical" evidence="5">
    <location>
        <begin position="12"/>
        <end position="32"/>
    </location>
</feature>
<organism evidence="8 9">
    <name type="scientific">Arcobacter cloacae</name>
    <dbReference type="NCBI Taxonomy" id="1054034"/>
    <lineage>
        <taxon>Bacteria</taxon>
        <taxon>Pseudomonadati</taxon>
        <taxon>Campylobacterota</taxon>
        <taxon>Epsilonproteobacteria</taxon>
        <taxon>Campylobacterales</taxon>
        <taxon>Arcobacteraceae</taxon>
        <taxon>Arcobacter</taxon>
    </lineage>
</organism>
<feature type="transmembrane region" description="Helical" evidence="5">
    <location>
        <begin position="210"/>
        <end position="229"/>
    </location>
</feature>
<comment type="catalytic activity">
    <reaction evidence="5">
        <text>a quinone + NADH + 5 H(+)(in) = a quinol + NAD(+) + 4 H(+)(out)</text>
        <dbReference type="Rhea" id="RHEA:57888"/>
        <dbReference type="ChEBI" id="CHEBI:15378"/>
        <dbReference type="ChEBI" id="CHEBI:24646"/>
        <dbReference type="ChEBI" id="CHEBI:57540"/>
        <dbReference type="ChEBI" id="CHEBI:57945"/>
        <dbReference type="ChEBI" id="CHEBI:132124"/>
    </reaction>
</comment>
<evidence type="ECO:0000256" key="1">
    <source>
        <dbReference type="ARBA" id="ARBA00004127"/>
    </source>
</evidence>
<dbReference type="NCBIfam" id="NF004444">
    <property type="entry name" value="PRK05777.2-2"/>
    <property type="match status" value="1"/>
</dbReference>
<keyword evidence="4 5" id="KW-0472">Membrane</keyword>
<name>A0A4Q0ZH66_9BACT</name>
<comment type="subunit">
    <text evidence="5">NDH-1 is composed of 14 different subunits. Subunits NuoA, H, J, K, L, M, N constitute the membrane sector of the complex.</text>
</comment>
<feature type="transmembrane region" description="Helical" evidence="5">
    <location>
        <begin position="378"/>
        <end position="399"/>
    </location>
</feature>
<feature type="transmembrane region" description="Helical" evidence="5">
    <location>
        <begin position="44"/>
        <end position="63"/>
    </location>
</feature>
<evidence type="ECO:0000256" key="3">
    <source>
        <dbReference type="ARBA" id="ARBA00022989"/>
    </source>
</evidence>
<feature type="transmembrane region" description="Helical" evidence="5">
    <location>
        <begin position="165"/>
        <end position="186"/>
    </location>
</feature>
<protein>
    <recommendedName>
        <fullName evidence="5">NADH-quinone oxidoreductase subunit N</fullName>
        <ecNumber evidence="5">7.1.1.-</ecNumber>
    </recommendedName>
    <alternativeName>
        <fullName evidence="5">NADH dehydrogenase I subunit N</fullName>
    </alternativeName>
    <alternativeName>
        <fullName evidence="5">NDH-1 subunit N</fullName>
    </alternativeName>
</protein>
<evidence type="ECO:0000313" key="8">
    <source>
        <dbReference type="EMBL" id="RXJ84361.1"/>
    </source>
</evidence>
<evidence type="ECO:0000256" key="4">
    <source>
        <dbReference type="ARBA" id="ARBA00023136"/>
    </source>
</evidence>
<dbReference type="OrthoDB" id="9768329at2"/>
<keyword evidence="5" id="KW-1003">Cell membrane</keyword>
<keyword evidence="3 5" id="KW-1133">Transmembrane helix</keyword>
<comment type="subcellular location">
    <subcellularLocation>
        <location evidence="5">Cell membrane</location>
        <topology evidence="5">Multi-pass membrane protein</topology>
    </subcellularLocation>
    <subcellularLocation>
        <location evidence="1">Endomembrane system</location>
        <topology evidence="1">Multi-pass membrane protein</topology>
    </subcellularLocation>
    <subcellularLocation>
        <location evidence="6">Membrane</location>
        <topology evidence="6">Multi-pass membrane protein</topology>
    </subcellularLocation>
</comment>
<keyword evidence="5" id="KW-0874">Quinone</keyword>
<feature type="transmembrane region" description="Helical" evidence="5">
    <location>
        <begin position="109"/>
        <end position="127"/>
    </location>
</feature>
<feature type="transmembrane region" description="Helical" evidence="5">
    <location>
        <begin position="419"/>
        <end position="439"/>
    </location>
</feature>
<feature type="transmembrane region" description="Helical" evidence="5">
    <location>
        <begin position="337"/>
        <end position="357"/>
    </location>
</feature>
<evidence type="ECO:0000256" key="2">
    <source>
        <dbReference type="ARBA" id="ARBA00022692"/>
    </source>
</evidence>
<feature type="transmembrane region" description="Helical" evidence="5">
    <location>
        <begin position="470"/>
        <end position="496"/>
    </location>
</feature>
<sequence>MIEPINVSLESLNLGTIVPMSVAIIGALAIILTDIFNTNKHKSLYVILVVLFLVFDLFTLLAFSGDERGVFDIMLLDGIAVLSQCIIIGGGILFVLLGLSKLRFQEFRYAEYFALYLLAIAGLQFMVSSDSLIMIFVGLETSSLALYTMIAMHNRMVSIEAAIKYFTMGALTAGFFVFGSMIFYAITGSVELAQIAQVVTQDGFLSKDNYANYVLVLVGFVFMFAALGFKLSLFPYHTWVPDVYQGSTSAMAGFLSVVPKMAGFVVALRFFEIFIHANDAIIQTMLYVTVILTMTIPNLIALQQKDIKRMLAYSSISNAGMAMAAIVIGTHQATTALFLYWILFTITNFGAFGMLWLNRGKEYNDYESPYTFKKFSGLAQISPFTASILGLFLFALAGLPPFALFWGKMYLIASAVNAGHIALAVIIVLNSAIAAYYYLRPVSYMFLRDPEVGISNTKFMQNATTPMKSVVGFAVLLAIISILLVEPLLNIIGTYVTNSGF</sequence>
<evidence type="ECO:0000313" key="9">
    <source>
        <dbReference type="Proteomes" id="UP000290870"/>
    </source>
</evidence>
<dbReference type="PANTHER" id="PTHR22773">
    <property type="entry name" value="NADH DEHYDROGENASE"/>
    <property type="match status" value="1"/>
</dbReference>
<dbReference type="GO" id="GO:0050136">
    <property type="term" value="F:NADH dehydrogenase (quinone) (non-electrogenic) activity"/>
    <property type="evidence" value="ECO:0007669"/>
    <property type="project" value="UniProtKB-UniRule"/>
</dbReference>
<dbReference type="InterPro" id="IPR001750">
    <property type="entry name" value="ND/Mrp_TM"/>
</dbReference>
<keyword evidence="5" id="KW-0830">Ubiquinone</keyword>
<feature type="transmembrane region" description="Helical" evidence="5">
    <location>
        <begin position="280"/>
        <end position="299"/>
    </location>
</feature>